<feature type="non-terminal residue" evidence="1">
    <location>
        <position position="187"/>
    </location>
</feature>
<dbReference type="HOGENOM" id="CLU_1451085_0_0_1"/>
<evidence type="ECO:0000313" key="2">
    <source>
        <dbReference type="Proteomes" id="UP000000305"/>
    </source>
</evidence>
<keyword evidence="2" id="KW-1185">Reference proteome</keyword>
<organism evidence="1 2">
    <name type="scientific">Daphnia pulex</name>
    <name type="common">Water flea</name>
    <dbReference type="NCBI Taxonomy" id="6669"/>
    <lineage>
        <taxon>Eukaryota</taxon>
        <taxon>Metazoa</taxon>
        <taxon>Ecdysozoa</taxon>
        <taxon>Arthropoda</taxon>
        <taxon>Crustacea</taxon>
        <taxon>Branchiopoda</taxon>
        <taxon>Diplostraca</taxon>
        <taxon>Cladocera</taxon>
        <taxon>Anomopoda</taxon>
        <taxon>Daphniidae</taxon>
        <taxon>Daphnia</taxon>
    </lineage>
</organism>
<dbReference type="KEGG" id="dpx:DAPPUDRAFT_344355"/>
<name>E9I6W9_DAPPU</name>
<sequence length="187" mass="18685">MGLAVQRDAIADDLAGIVQRGRHFQVGKARTCGIDQGVEVQQGAAVPEHGVLDGVARQVRAAHHETAAVDGARVAVLAAQGAQVHDLAVAPQRGVRDVGIAVQIAGADHMAGTVDAGGPAVAAACQRAQIAGLASGVPQGGAAGDVCGGEAFAHREAGVIEAIDKTLAATQRGQQLLVVAGRPERGL</sequence>
<evidence type="ECO:0000313" key="1">
    <source>
        <dbReference type="EMBL" id="EFX60261.1"/>
    </source>
</evidence>
<protein>
    <submittedName>
        <fullName evidence="1">Uncharacterized protein</fullName>
    </submittedName>
</protein>
<dbReference type="InParanoid" id="E9I6W9"/>
<accession>E9I6W9</accession>
<reference evidence="1 2" key="1">
    <citation type="journal article" date="2011" name="Science">
        <title>The ecoresponsive genome of Daphnia pulex.</title>
        <authorList>
            <person name="Colbourne J.K."/>
            <person name="Pfrender M.E."/>
            <person name="Gilbert D."/>
            <person name="Thomas W.K."/>
            <person name="Tucker A."/>
            <person name="Oakley T.H."/>
            <person name="Tokishita S."/>
            <person name="Aerts A."/>
            <person name="Arnold G.J."/>
            <person name="Basu M.K."/>
            <person name="Bauer D.J."/>
            <person name="Caceres C.E."/>
            <person name="Carmel L."/>
            <person name="Casola C."/>
            <person name="Choi J.H."/>
            <person name="Detter J.C."/>
            <person name="Dong Q."/>
            <person name="Dusheyko S."/>
            <person name="Eads B.D."/>
            <person name="Frohlich T."/>
            <person name="Geiler-Samerotte K.A."/>
            <person name="Gerlach D."/>
            <person name="Hatcher P."/>
            <person name="Jogdeo S."/>
            <person name="Krijgsveld J."/>
            <person name="Kriventseva E.V."/>
            <person name="Kultz D."/>
            <person name="Laforsch C."/>
            <person name="Lindquist E."/>
            <person name="Lopez J."/>
            <person name="Manak J.R."/>
            <person name="Muller J."/>
            <person name="Pangilinan J."/>
            <person name="Patwardhan R.P."/>
            <person name="Pitluck S."/>
            <person name="Pritham E.J."/>
            <person name="Rechtsteiner A."/>
            <person name="Rho M."/>
            <person name="Rogozin I.B."/>
            <person name="Sakarya O."/>
            <person name="Salamov A."/>
            <person name="Schaack S."/>
            <person name="Shapiro H."/>
            <person name="Shiga Y."/>
            <person name="Skalitzky C."/>
            <person name="Smith Z."/>
            <person name="Souvorov A."/>
            <person name="Sung W."/>
            <person name="Tang Z."/>
            <person name="Tsuchiya D."/>
            <person name="Tu H."/>
            <person name="Vos H."/>
            <person name="Wang M."/>
            <person name="Wolf Y.I."/>
            <person name="Yamagata H."/>
            <person name="Yamada T."/>
            <person name="Ye Y."/>
            <person name="Shaw J.R."/>
            <person name="Andrews J."/>
            <person name="Crease T.J."/>
            <person name="Tang H."/>
            <person name="Lucas S.M."/>
            <person name="Robertson H.M."/>
            <person name="Bork P."/>
            <person name="Koonin E.V."/>
            <person name="Zdobnov E.M."/>
            <person name="Grigoriev I.V."/>
            <person name="Lynch M."/>
            <person name="Boore J.L."/>
        </authorList>
    </citation>
    <scope>NUCLEOTIDE SEQUENCE [LARGE SCALE GENOMIC DNA]</scope>
</reference>
<proteinExistence type="predicted"/>
<gene>
    <name evidence="1" type="ORF">DAPPUDRAFT_344355</name>
</gene>
<dbReference type="EMBL" id="GL736760">
    <property type="protein sequence ID" value="EFX60261.1"/>
    <property type="molecule type" value="Genomic_DNA"/>
</dbReference>
<dbReference type="Proteomes" id="UP000000305">
    <property type="component" value="Unassembled WGS sequence"/>
</dbReference>
<dbReference type="AlphaFoldDB" id="E9I6W9"/>